<dbReference type="OrthoDB" id="8062037at2759"/>
<feature type="compositionally biased region" description="Polar residues" evidence="2">
    <location>
        <begin position="1"/>
        <end position="40"/>
    </location>
</feature>
<feature type="compositionally biased region" description="Low complexity" evidence="2">
    <location>
        <begin position="66"/>
        <end position="75"/>
    </location>
</feature>
<evidence type="ECO:0000256" key="1">
    <source>
        <dbReference type="PROSITE-ProRule" id="PRU00175"/>
    </source>
</evidence>
<evidence type="ECO:0000313" key="5">
    <source>
        <dbReference type="EMBL" id="CAG8488646.1"/>
    </source>
</evidence>
<feature type="compositionally biased region" description="Low complexity" evidence="2">
    <location>
        <begin position="88"/>
        <end position="114"/>
    </location>
</feature>
<feature type="domain" description="RING-type" evidence="4">
    <location>
        <begin position="395"/>
        <end position="425"/>
    </location>
</feature>
<dbReference type="InterPro" id="IPR013083">
    <property type="entry name" value="Znf_RING/FYVE/PHD"/>
</dbReference>
<dbReference type="GO" id="GO:0008270">
    <property type="term" value="F:zinc ion binding"/>
    <property type="evidence" value="ECO:0007669"/>
    <property type="project" value="UniProtKB-KW"/>
</dbReference>
<dbReference type="PANTHER" id="PTHR46225:SF19">
    <property type="entry name" value="RING-TYPE DOMAIN-CONTAINING PROTEIN"/>
    <property type="match status" value="1"/>
</dbReference>
<dbReference type="Proteomes" id="UP000789572">
    <property type="component" value="Unassembled WGS sequence"/>
</dbReference>
<keyword evidence="1" id="KW-0862">Zinc</keyword>
<evidence type="ECO:0000259" key="4">
    <source>
        <dbReference type="PROSITE" id="PS50089"/>
    </source>
</evidence>
<sequence>MNTSESNNDTATNQNNESSFTNPSTTQDDNITVSTSTPSKRISDPLTTKRDAEPSLIATPTTSISPTRPALALTSPAPPPPPPPLPPDALSTLQPSLSPTSSPSPSGGVRSVPSIPQRQTANVISTVLAQSPTTALTAASMRAATSPGSRRIVVTTAVLIISRNQDCDKPLKEFLILYVIRVVIACPVNLYLTLNPRDNNTRSDQNNAARRERWVDKLKSFLDLFATLWFIIGNYFLFTTDSCRKSAPSVFWLSLAWVILGYIIITIPILLCLAVIFCLPCVLVAMRILHVSDAVGMGGASEDAISKVPTVKYRAPTSEGGEGENEAQRTTADETTVSIVDNIVPADESSIGSRPSTPKRKKKFIFFKKNKPSSMPLSSLTPTYLTIKNPEDAVCSICLSSYEDEEELRHLWCGHHFHKDCVDEWLRLNRRYGAEGSGSNGSNNDVADMNGAGVGTGENGEDSV</sequence>
<feature type="region of interest" description="Disordered" evidence="2">
    <location>
        <begin position="1"/>
        <end position="114"/>
    </location>
</feature>
<dbReference type="PROSITE" id="PS50089">
    <property type="entry name" value="ZF_RING_2"/>
    <property type="match status" value="1"/>
</dbReference>
<proteinExistence type="predicted"/>
<feature type="compositionally biased region" description="Basic and acidic residues" evidence="2">
    <location>
        <begin position="41"/>
        <end position="53"/>
    </location>
</feature>
<keyword evidence="6" id="KW-1185">Reference proteome</keyword>
<organism evidence="5 6">
    <name type="scientific">Paraglomus occultum</name>
    <dbReference type="NCBI Taxonomy" id="144539"/>
    <lineage>
        <taxon>Eukaryota</taxon>
        <taxon>Fungi</taxon>
        <taxon>Fungi incertae sedis</taxon>
        <taxon>Mucoromycota</taxon>
        <taxon>Glomeromycotina</taxon>
        <taxon>Glomeromycetes</taxon>
        <taxon>Paraglomerales</taxon>
        <taxon>Paraglomeraceae</taxon>
        <taxon>Paraglomus</taxon>
    </lineage>
</organism>
<dbReference type="InterPro" id="IPR001841">
    <property type="entry name" value="Znf_RING"/>
</dbReference>
<name>A0A9N8ZG74_9GLOM</name>
<evidence type="ECO:0000256" key="2">
    <source>
        <dbReference type="SAM" id="MobiDB-lite"/>
    </source>
</evidence>
<evidence type="ECO:0000313" key="6">
    <source>
        <dbReference type="Proteomes" id="UP000789572"/>
    </source>
</evidence>
<reference evidence="5" key="1">
    <citation type="submission" date="2021-06" db="EMBL/GenBank/DDBJ databases">
        <authorList>
            <person name="Kallberg Y."/>
            <person name="Tangrot J."/>
            <person name="Rosling A."/>
        </authorList>
    </citation>
    <scope>NUCLEOTIDE SEQUENCE</scope>
    <source>
        <strain evidence="5">IA702</strain>
    </source>
</reference>
<keyword evidence="1" id="KW-0479">Metal-binding</keyword>
<feature type="transmembrane region" description="Helical" evidence="3">
    <location>
        <begin position="220"/>
        <end position="238"/>
    </location>
</feature>
<feature type="region of interest" description="Disordered" evidence="2">
    <location>
        <begin position="436"/>
        <end position="464"/>
    </location>
</feature>
<comment type="caution">
    <text evidence="5">The sequence shown here is derived from an EMBL/GenBank/DDBJ whole genome shotgun (WGS) entry which is preliminary data.</text>
</comment>
<protein>
    <submittedName>
        <fullName evidence="5">9142_t:CDS:1</fullName>
    </submittedName>
</protein>
<dbReference type="EMBL" id="CAJVPJ010000163">
    <property type="protein sequence ID" value="CAG8488646.1"/>
    <property type="molecule type" value="Genomic_DNA"/>
</dbReference>
<dbReference type="Pfam" id="PF13639">
    <property type="entry name" value="zf-RING_2"/>
    <property type="match status" value="1"/>
</dbReference>
<dbReference type="SUPFAM" id="SSF57850">
    <property type="entry name" value="RING/U-box"/>
    <property type="match status" value="1"/>
</dbReference>
<accession>A0A9N8ZG74</accession>
<dbReference type="PANTHER" id="PTHR46225">
    <property type="entry name" value="C3H4 TYPE ZINC FINGER PROTEIN"/>
    <property type="match status" value="1"/>
</dbReference>
<evidence type="ECO:0000256" key="3">
    <source>
        <dbReference type="SAM" id="Phobius"/>
    </source>
</evidence>
<dbReference type="AlphaFoldDB" id="A0A9N8ZG74"/>
<gene>
    <name evidence="5" type="ORF">POCULU_LOCUS1944</name>
</gene>
<keyword evidence="1" id="KW-0863">Zinc-finger</keyword>
<dbReference type="Gene3D" id="3.30.40.10">
    <property type="entry name" value="Zinc/RING finger domain, C3HC4 (zinc finger)"/>
    <property type="match status" value="1"/>
</dbReference>
<feature type="compositionally biased region" description="Pro residues" evidence="2">
    <location>
        <begin position="76"/>
        <end position="87"/>
    </location>
</feature>
<keyword evidence="3" id="KW-1133">Transmembrane helix</keyword>
<keyword evidence="3" id="KW-0812">Transmembrane</keyword>
<feature type="transmembrane region" description="Helical" evidence="3">
    <location>
        <begin position="250"/>
        <end position="283"/>
    </location>
</feature>
<keyword evidence="3" id="KW-0472">Membrane</keyword>